<protein>
    <submittedName>
        <fullName evidence="1">Uncharacterized protein</fullName>
    </submittedName>
</protein>
<reference evidence="1 2" key="1">
    <citation type="journal article" date="2016" name="Mol. Biol. Evol.">
        <title>Comparative Genomics of Early-Diverging Mushroom-Forming Fungi Provides Insights into the Origins of Lignocellulose Decay Capabilities.</title>
        <authorList>
            <person name="Nagy L.G."/>
            <person name="Riley R."/>
            <person name="Tritt A."/>
            <person name="Adam C."/>
            <person name="Daum C."/>
            <person name="Floudas D."/>
            <person name="Sun H."/>
            <person name="Yadav J.S."/>
            <person name="Pangilinan J."/>
            <person name="Larsson K.H."/>
            <person name="Matsuura K."/>
            <person name="Barry K."/>
            <person name="Labutti K."/>
            <person name="Kuo R."/>
            <person name="Ohm R.A."/>
            <person name="Bhattacharya S.S."/>
            <person name="Shirouzu T."/>
            <person name="Yoshinaga Y."/>
            <person name="Martin F.M."/>
            <person name="Grigoriev I.V."/>
            <person name="Hibbett D.S."/>
        </authorList>
    </citation>
    <scope>NUCLEOTIDE SEQUENCE [LARGE SCALE GENOMIC DNA]</scope>
    <source>
        <strain evidence="1 2">HHB14362 ss-1</strain>
    </source>
</reference>
<dbReference type="InParanoid" id="A0A165R5S3"/>
<name>A0A165R5S3_9AGAM</name>
<evidence type="ECO:0000313" key="1">
    <source>
        <dbReference type="EMBL" id="KZT23347.1"/>
    </source>
</evidence>
<proteinExistence type="predicted"/>
<dbReference type="Proteomes" id="UP000076761">
    <property type="component" value="Unassembled WGS sequence"/>
</dbReference>
<dbReference type="STRING" id="1314782.A0A165R5S3"/>
<gene>
    <name evidence="1" type="ORF">NEOLEDRAFT_1136715</name>
</gene>
<organism evidence="1 2">
    <name type="scientific">Neolentinus lepideus HHB14362 ss-1</name>
    <dbReference type="NCBI Taxonomy" id="1314782"/>
    <lineage>
        <taxon>Eukaryota</taxon>
        <taxon>Fungi</taxon>
        <taxon>Dikarya</taxon>
        <taxon>Basidiomycota</taxon>
        <taxon>Agaricomycotina</taxon>
        <taxon>Agaricomycetes</taxon>
        <taxon>Gloeophyllales</taxon>
        <taxon>Gloeophyllaceae</taxon>
        <taxon>Neolentinus</taxon>
    </lineage>
</organism>
<sequence>MAVPRQYDFPTELIGEIASYMGQEAMDSRVKDNGIAPYTWNSAGLVCRKWAAAIFNNATLWTEVMITSADALKNVLARSLRCPLTIRGSLVGEEGRSAKTELDAHDERMWYEDKFAYSAQGWESLGLRLDLGQEERKRIIERARASDLRKWTLIRRELPRISKIQLTMSSLMHRAHR</sequence>
<dbReference type="EMBL" id="KV425586">
    <property type="protein sequence ID" value="KZT23347.1"/>
    <property type="molecule type" value="Genomic_DNA"/>
</dbReference>
<evidence type="ECO:0000313" key="2">
    <source>
        <dbReference type="Proteomes" id="UP000076761"/>
    </source>
</evidence>
<dbReference type="AlphaFoldDB" id="A0A165R5S3"/>
<accession>A0A165R5S3</accession>
<keyword evidence="2" id="KW-1185">Reference proteome</keyword>